<keyword evidence="3" id="KW-0677">Repeat</keyword>
<dbReference type="GO" id="GO:0000978">
    <property type="term" value="F:RNA polymerase II cis-regulatory region sequence-specific DNA binding"/>
    <property type="evidence" value="ECO:0007669"/>
    <property type="project" value="TreeGrafter"/>
</dbReference>
<dbReference type="GO" id="GO:0008270">
    <property type="term" value="F:zinc ion binding"/>
    <property type="evidence" value="ECO:0007669"/>
    <property type="project" value="UniProtKB-KW"/>
</dbReference>
<evidence type="ECO:0000256" key="2">
    <source>
        <dbReference type="ARBA" id="ARBA00022723"/>
    </source>
</evidence>
<evidence type="ECO:0000256" key="4">
    <source>
        <dbReference type="ARBA" id="ARBA00022771"/>
    </source>
</evidence>
<dbReference type="Pfam" id="PF00096">
    <property type="entry name" value="zf-C2H2"/>
    <property type="match status" value="1"/>
</dbReference>
<dbReference type="Proteomes" id="UP000193642">
    <property type="component" value="Unassembled WGS sequence"/>
</dbReference>
<evidence type="ECO:0000259" key="10">
    <source>
        <dbReference type="PROSITE" id="PS50157"/>
    </source>
</evidence>
<dbReference type="GO" id="GO:0005634">
    <property type="term" value="C:nucleus"/>
    <property type="evidence" value="ECO:0007669"/>
    <property type="project" value="UniProtKB-SubCell"/>
</dbReference>
<dbReference type="GO" id="GO:0003700">
    <property type="term" value="F:DNA-binding transcription factor activity"/>
    <property type="evidence" value="ECO:0007669"/>
    <property type="project" value="TreeGrafter"/>
</dbReference>
<dbReference type="STRING" id="329046.A0A1Y2C1U0"/>
<dbReference type="SUPFAM" id="SSF57667">
    <property type="entry name" value="beta-beta-alpha zinc fingers"/>
    <property type="match status" value="1"/>
</dbReference>
<evidence type="ECO:0000313" key="12">
    <source>
        <dbReference type="Proteomes" id="UP000193642"/>
    </source>
</evidence>
<feature type="region of interest" description="Disordered" evidence="9">
    <location>
        <begin position="70"/>
        <end position="100"/>
    </location>
</feature>
<gene>
    <name evidence="11" type="ORF">BCR33DRAFT_350381</name>
</gene>
<organism evidence="11 12">
    <name type="scientific">Rhizoclosmatium globosum</name>
    <dbReference type="NCBI Taxonomy" id="329046"/>
    <lineage>
        <taxon>Eukaryota</taxon>
        <taxon>Fungi</taxon>
        <taxon>Fungi incertae sedis</taxon>
        <taxon>Chytridiomycota</taxon>
        <taxon>Chytridiomycota incertae sedis</taxon>
        <taxon>Chytridiomycetes</taxon>
        <taxon>Chytridiales</taxon>
        <taxon>Chytriomycetaceae</taxon>
        <taxon>Rhizoclosmatium</taxon>
    </lineage>
</organism>
<sequence length="156" mass="17403">MHLSRNVSLDQVAAASNIYRDDSDTVSPDEQASVDSDYYECFDCNGKFQSYDVLQAHFATCNSSSLFSFSSTSSEMNGPSSLEESPELSPASTVRSTKSHQQQHSFDCKLCPDKFRYASHLERHLTIHKGGSRFCDLCGSPFRTARALTGHKKQHH</sequence>
<dbReference type="InterPro" id="IPR036236">
    <property type="entry name" value="Znf_C2H2_sf"/>
</dbReference>
<evidence type="ECO:0000256" key="1">
    <source>
        <dbReference type="ARBA" id="ARBA00004123"/>
    </source>
</evidence>
<dbReference type="GO" id="GO:0006357">
    <property type="term" value="P:regulation of transcription by RNA polymerase II"/>
    <property type="evidence" value="ECO:0007669"/>
    <property type="project" value="TreeGrafter"/>
</dbReference>
<evidence type="ECO:0000256" key="6">
    <source>
        <dbReference type="ARBA" id="ARBA00023125"/>
    </source>
</evidence>
<dbReference type="PROSITE" id="PS00028">
    <property type="entry name" value="ZINC_FINGER_C2H2_1"/>
    <property type="match status" value="2"/>
</dbReference>
<evidence type="ECO:0000313" key="11">
    <source>
        <dbReference type="EMBL" id="ORY40971.1"/>
    </source>
</evidence>
<dbReference type="EMBL" id="MCGO01000033">
    <property type="protein sequence ID" value="ORY40971.1"/>
    <property type="molecule type" value="Genomic_DNA"/>
</dbReference>
<dbReference type="OrthoDB" id="3437960at2759"/>
<dbReference type="PANTHER" id="PTHR24404">
    <property type="entry name" value="ZINC FINGER PROTEIN"/>
    <property type="match status" value="1"/>
</dbReference>
<feature type="compositionally biased region" description="Low complexity" evidence="9">
    <location>
        <begin position="70"/>
        <end position="90"/>
    </location>
</feature>
<accession>A0A1Y2C1U0</accession>
<keyword evidence="6" id="KW-0238">DNA-binding</keyword>
<feature type="domain" description="C2H2-type" evidence="10">
    <location>
        <begin position="106"/>
        <end position="133"/>
    </location>
</feature>
<dbReference type="SMART" id="SM00355">
    <property type="entry name" value="ZnF_C2H2"/>
    <property type="match status" value="3"/>
</dbReference>
<feature type="domain" description="C2H2-type" evidence="10">
    <location>
        <begin position="133"/>
        <end position="156"/>
    </location>
</feature>
<dbReference type="InterPro" id="IPR013087">
    <property type="entry name" value="Znf_C2H2_type"/>
</dbReference>
<dbReference type="Gene3D" id="3.30.160.60">
    <property type="entry name" value="Classic Zinc Finger"/>
    <property type="match status" value="1"/>
</dbReference>
<evidence type="ECO:0000256" key="5">
    <source>
        <dbReference type="ARBA" id="ARBA00022833"/>
    </source>
</evidence>
<keyword evidence="12" id="KW-1185">Reference proteome</keyword>
<dbReference type="InterPro" id="IPR050589">
    <property type="entry name" value="Ikaros_C2H2-ZF"/>
</dbReference>
<dbReference type="AlphaFoldDB" id="A0A1Y2C1U0"/>
<protein>
    <recommendedName>
        <fullName evidence="10">C2H2-type domain-containing protein</fullName>
    </recommendedName>
</protein>
<evidence type="ECO:0000256" key="9">
    <source>
        <dbReference type="SAM" id="MobiDB-lite"/>
    </source>
</evidence>
<dbReference type="PANTHER" id="PTHR24404:SF114">
    <property type="entry name" value="KLUMPFUSS, ISOFORM B-RELATED"/>
    <property type="match status" value="1"/>
</dbReference>
<keyword evidence="7" id="KW-0539">Nucleus</keyword>
<feature type="compositionally biased region" description="Polar residues" evidence="9">
    <location>
        <begin position="91"/>
        <end position="100"/>
    </location>
</feature>
<name>A0A1Y2C1U0_9FUNG</name>
<dbReference type="Pfam" id="PF13912">
    <property type="entry name" value="zf-C2H2_6"/>
    <property type="match status" value="1"/>
</dbReference>
<evidence type="ECO:0000256" key="3">
    <source>
        <dbReference type="ARBA" id="ARBA00022737"/>
    </source>
</evidence>
<reference evidence="11 12" key="1">
    <citation type="submission" date="2016-07" db="EMBL/GenBank/DDBJ databases">
        <title>Pervasive Adenine N6-methylation of Active Genes in Fungi.</title>
        <authorList>
            <consortium name="DOE Joint Genome Institute"/>
            <person name="Mondo S.J."/>
            <person name="Dannebaum R.O."/>
            <person name="Kuo R.C."/>
            <person name="Labutti K."/>
            <person name="Haridas S."/>
            <person name="Kuo A."/>
            <person name="Salamov A."/>
            <person name="Ahrendt S.R."/>
            <person name="Lipzen A."/>
            <person name="Sullivan W."/>
            <person name="Andreopoulos W.B."/>
            <person name="Clum A."/>
            <person name="Lindquist E."/>
            <person name="Daum C."/>
            <person name="Ramamoorthy G.K."/>
            <person name="Gryganskyi A."/>
            <person name="Culley D."/>
            <person name="Magnuson J.K."/>
            <person name="James T.Y."/>
            <person name="O'Malley M.A."/>
            <person name="Stajich J.E."/>
            <person name="Spatafora J.W."/>
            <person name="Visel A."/>
            <person name="Grigoriev I.V."/>
        </authorList>
    </citation>
    <scope>NUCLEOTIDE SEQUENCE [LARGE SCALE GENOMIC DNA]</scope>
    <source>
        <strain evidence="11 12">JEL800</strain>
    </source>
</reference>
<dbReference type="PROSITE" id="PS50157">
    <property type="entry name" value="ZINC_FINGER_C2H2_2"/>
    <property type="match status" value="2"/>
</dbReference>
<keyword evidence="4 8" id="KW-0863">Zinc-finger</keyword>
<keyword evidence="2" id="KW-0479">Metal-binding</keyword>
<proteinExistence type="predicted"/>
<keyword evidence="5" id="KW-0862">Zinc</keyword>
<evidence type="ECO:0000256" key="7">
    <source>
        <dbReference type="ARBA" id="ARBA00023242"/>
    </source>
</evidence>
<comment type="subcellular location">
    <subcellularLocation>
        <location evidence="1">Nucleus</location>
    </subcellularLocation>
</comment>
<comment type="caution">
    <text evidence="11">The sequence shown here is derived from an EMBL/GenBank/DDBJ whole genome shotgun (WGS) entry which is preliminary data.</text>
</comment>
<evidence type="ECO:0000256" key="8">
    <source>
        <dbReference type="PROSITE-ProRule" id="PRU00042"/>
    </source>
</evidence>